<feature type="region of interest" description="Disordered" evidence="1">
    <location>
        <begin position="1"/>
        <end position="22"/>
    </location>
</feature>
<feature type="compositionally biased region" description="Basic and acidic residues" evidence="1">
    <location>
        <begin position="1"/>
        <end position="20"/>
    </location>
</feature>
<organism evidence="2 3">
    <name type="scientific">Rickenella mellea</name>
    <dbReference type="NCBI Taxonomy" id="50990"/>
    <lineage>
        <taxon>Eukaryota</taxon>
        <taxon>Fungi</taxon>
        <taxon>Dikarya</taxon>
        <taxon>Basidiomycota</taxon>
        <taxon>Agaricomycotina</taxon>
        <taxon>Agaricomycetes</taxon>
        <taxon>Hymenochaetales</taxon>
        <taxon>Rickenellaceae</taxon>
        <taxon>Rickenella</taxon>
    </lineage>
</organism>
<reference evidence="2 3" key="1">
    <citation type="submission" date="2018-06" db="EMBL/GenBank/DDBJ databases">
        <title>A transcriptomic atlas of mushroom development highlights an independent origin of complex multicellularity.</title>
        <authorList>
            <consortium name="DOE Joint Genome Institute"/>
            <person name="Krizsan K."/>
            <person name="Almasi E."/>
            <person name="Merenyi Z."/>
            <person name="Sahu N."/>
            <person name="Viragh M."/>
            <person name="Koszo T."/>
            <person name="Mondo S."/>
            <person name="Kiss B."/>
            <person name="Balint B."/>
            <person name="Kues U."/>
            <person name="Barry K."/>
            <person name="Hegedus J.C."/>
            <person name="Henrissat B."/>
            <person name="Johnson J."/>
            <person name="Lipzen A."/>
            <person name="Ohm R."/>
            <person name="Nagy I."/>
            <person name="Pangilinan J."/>
            <person name="Yan J."/>
            <person name="Xiong Y."/>
            <person name="Grigoriev I.V."/>
            <person name="Hibbett D.S."/>
            <person name="Nagy L.G."/>
        </authorList>
    </citation>
    <scope>NUCLEOTIDE SEQUENCE [LARGE SCALE GENOMIC DNA]</scope>
    <source>
        <strain evidence="2 3">SZMC22713</strain>
    </source>
</reference>
<dbReference type="VEuPathDB" id="FungiDB:BD410DRAFT_829529"/>
<proteinExistence type="predicted"/>
<dbReference type="EMBL" id="ML170186">
    <property type="protein sequence ID" value="TDL20652.1"/>
    <property type="molecule type" value="Genomic_DNA"/>
</dbReference>
<evidence type="ECO:0000256" key="1">
    <source>
        <dbReference type="SAM" id="MobiDB-lite"/>
    </source>
</evidence>
<keyword evidence="3" id="KW-1185">Reference proteome</keyword>
<evidence type="ECO:0000313" key="3">
    <source>
        <dbReference type="Proteomes" id="UP000294933"/>
    </source>
</evidence>
<dbReference type="OrthoDB" id="2269034at2759"/>
<dbReference type="Gene3D" id="1.20.1280.50">
    <property type="match status" value="1"/>
</dbReference>
<dbReference type="PANTHER" id="PTHR38926">
    <property type="entry name" value="F-BOX DOMAIN CONTAINING PROTEIN, EXPRESSED"/>
    <property type="match status" value="1"/>
</dbReference>
<protein>
    <submittedName>
        <fullName evidence="2">Uncharacterized protein</fullName>
    </submittedName>
</protein>
<accession>A0A4Y7Q0G9</accession>
<evidence type="ECO:0000313" key="2">
    <source>
        <dbReference type="EMBL" id="TDL20652.1"/>
    </source>
</evidence>
<dbReference type="Proteomes" id="UP000294933">
    <property type="component" value="Unassembled WGS sequence"/>
</dbReference>
<sequence length="472" mass="52878">MDGDHTPSETKHDLLAKHDGPSPINKLPHDVLSQIFLASLSPMVCRPNIHSSPVILGRICRSWRKLALDMPLLWNHIVGVAMIRPCYHDEAATKAELDKEILAVDEYLARSQNSPLEISLVYITVGVEAPPPYFVTKVNAIMGKILPHSPRWRNVMLNIPNGSVQTVFSQLGSGVPRLKSLIVSESSFVYRRPTLHINLSSAHQLERLQILIPTEVHWGNAIMHQMRDLNVSPTSLSSFLRCIGKCPSITSVDFFPDAVQTLSAPPAEIHIHCLSSLVKCRLDQLNQTLFSGLLDNLHLPVLKHLDIFTKYRLSDSSSFVRFMHRSQPPLETLSIIAHGMPTAHLLDCLQRIPCLTVLRMDIAYFSNNTIQRFLTPSPAHGGSVLCPNLRSLWLLGKTEGACQSAAKVVVHRWHNASERTCRIRQVWISDWEYVSFVGCDGIAGCNKEGLELSRDASWTKYWQTGQFGLDSF</sequence>
<dbReference type="AlphaFoldDB" id="A0A4Y7Q0G9"/>
<dbReference type="Gene3D" id="3.80.10.10">
    <property type="entry name" value="Ribonuclease Inhibitor"/>
    <property type="match status" value="1"/>
</dbReference>
<dbReference type="SUPFAM" id="SSF52047">
    <property type="entry name" value="RNI-like"/>
    <property type="match status" value="1"/>
</dbReference>
<dbReference type="PANTHER" id="PTHR38926:SF5">
    <property type="entry name" value="F-BOX AND LEUCINE-RICH REPEAT PROTEIN 6"/>
    <property type="match status" value="1"/>
</dbReference>
<gene>
    <name evidence="2" type="ORF">BD410DRAFT_829529</name>
</gene>
<name>A0A4Y7Q0G9_9AGAM</name>
<dbReference type="InterPro" id="IPR032675">
    <property type="entry name" value="LRR_dom_sf"/>
</dbReference>